<gene>
    <name evidence="1" type="ORF">EJ73_02864</name>
</gene>
<keyword evidence="2" id="KW-1185">Reference proteome</keyword>
<dbReference type="OrthoDB" id="794403at2"/>
<dbReference type="PROSITE" id="PS51257">
    <property type="entry name" value="PROKAR_LIPOPROTEIN"/>
    <property type="match status" value="1"/>
</dbReference>
<dbReference type="AlphaFoldDB" id="A0A318HP24"/>
<reference evidence="1 2" key="1">
    <citation type="submission" date="2018-05" db="EMBL/GenBank/DDBJ databases">
        <title>Genomic Encyclopedia of Type Strains, Phase I: the one thousand microbial genomes (KMG-I) project.</title>
        <authorList>
            <person name="Kyrpides N."/>
        </authorList>
    </citation>
    <scope>NUCLEOTIDE SEQUENCE [LARGE SCALE GENOMIC DNA]</scope>
    <source>
        <strain evidence="1 2">DSM 15611</strain>
    </source>
</reference>
<evidence type="ECO:0008006" key="3">
    <source>
        <dbReference type="Google" id="ProtNLM"/>
    </source>
</evidence>
<organism evidence="1 2">
    <name type="scientific">Hoylesella shahii DSM 15611 = JCM 12083</name>
    <dbReference type="NCBI Taxonomy" id="1122991"/>
    <lineage>
        <taxon>Bacteria</taxon>
        <taxon>Pseudomonadati</taxon>
        <taxon>Bacteroidota</taxon>
        <taxon>Bacteroidia</taxon>
        <taxon>Bacteroidales</taxon>
        <taxon>Prevotellaceae</taxon>
        <taxon>Hoylesella</taxon>
    </lineage>
</organism>
<name>A0A318HP24_9BACT</name>
<dbReference type="EMBL" id="QJJX01000078">
    <property type="protein sequence ID" value="PXX15112.1"/>
    <property type="molecule type" value="Genomic_DNA"/>
</dbReference>
<protein>
    <recommendedName>
        <fullName evidence="3">Lipoprotein</fullName>
    </recommendedName>
</protein>
<accession>A0A318HP24</accession>
<dbReference type="RefSeq" id="WP_025817823.1">
    <property type="nucleotide sequence ID" value="NZ_BAIZ01000095.1"/>
</dbReference>
<sequence length="152" mass="18353">MEKEETMQNNNLIFIFTVCLLVISCKDERKINLEPQRIDYMYSVTYKKDSILVEKQEQGADVSPLNLYSLGGEYFDKRNDKLFLSTKRDTTFEVENMRFYYEIEIKKDMQKGIYETNIFLINQETKHYLMTYYYDVKYNIIKIDESKAVTFR</sequence>
<dbReference type="Proteomes" id="UP000248314">
    <property type="component" value="Unassembled WGS sequence"/>
</dbReference>
<dbReference type="STRING" id="1122991.GCA_000613445_00096"/>
<proteinExistence type="predicted"/>
<evidence type="ECO:0000313" key="1">
    <source>
        <dbReference type="EMBL" id="PXX15112.1"/>
    </source>
</evidence>
<comment type="caution">
    <text evidence="1">The sequence shown here is derived from an EMBL/GenBank/DDBJ whole genome shotgun (WGS) entry which is preliminary data.</text>
</comment>
<evidence type="ECO:0000313" key="2">
    <source>
        <dbReference type="Proteomes" id="UP000248314"/>
    </source>
</evidence>